<dbReference type="RefSeq" id="WP_204519418.1">
    <property type="nucleotide sequence ID" value="NZ_BAABIN010000012.1"/>
</dbReference>
<dbReference type="InterPro" id="IPR011083">
    <property type="entry name" value="Phage_tail_collar_dom"/>
</dbReference>
<organism evidence="2 3">
    <name type="scientific">Brevibacillus fulvus</name>
    <dbReference type="NCBI Taxonomy" id="1125967"/>
    <lineage>
        <taxon>Bacteria</taxon>
        <taxon>Bacillati</taxon>
        <taxon>Bacillota</taxon>
        <taxon>Bacilli</taxon>
        <taxon>Bacillales</taxon>
        <taxon>Paenibacillaceae</taxon>
        <taxon>Brevibacillus</taxon>
    </lineage>
</organism>
<accession>A0A939BTP2</accession>
<protein>
    <submittedName>
        <fullName evidence="2">Microcystin-dependent protein</fullName>
    </submittedName>
</protein>
<sequence>MPFLGEIRLFSFGLVPRGWVPCDGRLLPIMQNQALYSLLGTTYGGDGQLNFALPDLRGKVPVHPDYEHKTIMLGQKGGEESHRLTIMEMPQHTHTAACSTETANNKTAASNIWAKTNSDSYGTSAVGLMSMEAVSSVGGNQPHPNMQPYTVVNFCIAVSGEYPLQN</sequence>
<keyword evidence="3" id="KW-1185">Reference proteome</keyword>
<reference evidence="2" key="1">
    <citation type="submission" date="2021-01" db="EMBL/GenBank/DDBJ databases">
        <title>Genomic Encyclopedia of Type Strains, Phase IV (KMG-IV): sequencing the most valuable type-strain genomes for metagenomic binning, comparative biology and taxonomic classification.</title>
        <authorList>
            <person name="Goeker M."/>
        </authorList>
    </citation>
    <scope>NUCLEOTIDE SEQUENCE</scope>
    <source>
        <strain evidence="2">DSM 25523</strain>
    </source>
</reference>
<name>A0A939BTP2_9BACL</name>
<proteinExistence type="predicted"/>
<dbReference type="InterPro" id="IPR037053">
    <property type="entry name" value="Phage_tail_collar_dom_sf"/>
</dbReference>
<feature type="domain" description="Phage tail collar" evidence="1">
    <location>
        <begin position="5"/>
        <end position="61"/>
    </location>
</feature>
<gene>
    <name evidence="2" type="ORF">JOD01_003374</name>
</gene>
<comment type="caution">
    <text evidence="2">The sequence shown here is derived from an EMBL/GenBank/DDBJ whole genome shotgun (WGS) entry which is preliminary data.</text>
</comment>
<dbReference type="SUPFAM" id="SSF88874">
    <property type="entry name" value="Receptor-binding domain of short tail fibre protein gp12"/>
    <property type="match status" value="1"/>
</dbReference>
<dbReference type="EMBL" id="JAFBEB010000014">
    <property type="protein sequence ID" value="MBM7591723.1"/>
    <property type="molecule type" value="Genomic_DNA"/>
</dbReference>
<dbReference type="Gene3D" id="3.90.1340.10">
    <property type="entry name" value="Phage tail collar domain"/>
    <property type="match status" value="1"/>
</dbReference>
<evidence type="ECO:0000259" key="1">
    <source>
        <dbReference type="Pfam" id="PF07484"/>
    </source>
</evidence>
<evidence type="ECO:0000313" key="2">
    <source>
        <dbReference type="EMBL" id="MBM7591723.1"/>
    </source>
</evidence>
<dbReference type="Proteomes" id="UP000717624">
    <property type="component" value="Unassembled WGS sequence"/>
</dbReference>
<dbReference type="AlphaFoldDB" id="A0A939BTP2"/>
<dbReference type="Pfam" id="PF07484">
    <property type="entry name" value="Collar"/>
    <property type="match status" value="1"/>
</dbReference>
<evidence type="ECO:0000313" key="3">
    <source>
        <dbReference type="Proteomes" id="UP000717624"/>
    </source>
</evidence>